<organism evidence="3 4">
    <name type="scientific">Ornithinibacillus halophilus</name>
    <dbReference type="NCBI Taxonomy" id="930117"/>
    <lineage>
        <taxon>Bacteria</taxon>
        <taxon>Bacillati</taxon>
        <taxon>Bacillota</taxon>
        <taxon>Bacilli</taxon>
        <taxon>Bacillales</taxon>
        <taxon>Bacillaceae</taxon>
        <taxon>Ornithinibacillus</taxon>
    </lineage>
</organism>
<name>A0A1M5H1M6_9BACI</name>
<dbReference type="GO" id="GO:0008893">
    <property type="term" value="F:guanosine-3',5'-bis(diphosphate) 3'-diphosphatase activity"/>
    <property type="evidence" value="ECO:0007669"/>
    <property type="project" value="TreeGrafter"/>
</dbReference>
<dbReference type="InterPro" id="IPR003607">
    <property type="entry name" value="HD/PDEase_dom"/>
</dbReference>
<feature type="region of interest" description="Disordered" evidence="1">
    <location>
        <begin position="1"/>
        <end position="26"/>
    </location>
</feature>
<dbReference type="InterPro" id="IPR052194">
    <property type="entry name" value="MESH1"/>
</dbReference>
<dbReference type="Gene3D" id="1.10.3210.10">
    <property type="entry name" value="Hypothetical protein af1432"/>
    <property type="match status" value="1"/>
</dbReference>
<dbReference type="AlphaFoldDB" id="A0A1M5H1M6"/>
<sequence>MSQLTEKAKEFSEKAHQGQSRKNSDVPYITHPIRVAKRLEEAGFSEELICAGYLHDVVEDTPYDIEDIKKLFGERVATLVLAHTEDKTKTWKERKQHTIDTIKNGEKEVKYLIVADKLDNLLSLEKDLKEQGVHVWNNFNAGIEQQAWYNRSIAENMFVGLNDDEVPSYFHEFEKAVHRVFTS</sequence>
<feature type="compositionally biased region" description="Basic and acidic residues" evidence="1">
    <location>
        <begin position="1"/>
        <end position="16"/>
    </location>
</feature>
<dbReference type="PANTHER" id="PTHR46246:SF1">
    <property type="entry name" value="GUANOSINE-3',5'-BIS(DIPHOSPHATE) 3'-PYROPHOSPHOHYDROLASE MESH1"/>
    <property type="match status" value="1"/>
</dbReference>
<dbReference type="Pfam" id="PF13328">
    <property type="entry name" value="HD_4"/>
    <property type="match status" value="1"/>
</dbReference>
<dbReference type="CDD" id="cd00077">
    <property type="entry name" value="HDc"/>
    <property type="match status" value="1"/>
</dbReference>
<dbReference type="OrthoDB" id="9802385at2"/>
<evidence type="ECO:0000259" key="2">
    <source>
        <dbReference type="SMART" id="SM00471"/>
    </source>
</evidence>
<evidence type="ECO:0000256" key="1">
    <source>
        <dbReference type="SAM" id="MobiDB-lite"/>
    </source>
</evidence>
<proteinExistence type="predicted"/>
<gene>
    <name evidence="3" type="ORF">SAMN05216225_101560</name>
</gene>
<keyword evidence="4" id="KW-1185">Reference proteome</keyword>
<dbReference type="PANTHER" id="PTHR46246">
    <property type="entry name" value="GUANOSINE-3',5'-BIS(DIPHOSPHATE) 3'-PYROPHOSPHOHYDROLASE MESH1"/>
    <property type="match status" value="1"/>
</dbReference>
<dbReference type="RefSeq" id="WP_072889912.1">
    <property type="nucleotide sequence ID" value="NZ_FQVW01000015.1"/>
</dbReference>
<accession>A0A1M5H1M6</accession>
<evidence type="ECO:0000313" key="4">
    <source>
        <dbReference type="Proteomes" id="UP000183988"/>
    </source>
</evidence>
<dbReference type="SMART" id="SM00471">
    <property type="entry name" value="HDc"/>
    <property type="match status" value="1"/>
</dbReference>
<evidence type="ECO:0000313" key="3">
    <source>
        <dbReference type="EMBL" id="SHG09818.1"/>
    </source>
</evidence>
<dbReference type="Proteomes" id="UP000183988">
    <property type="component" value="Unassembled WGS sequence"/>
</dbReference>
<reference evidence="3 4" key="1">
    <citation type="submission" date="2016-11" db="EMBL/GenBank/DDBJ databases">
        <authorList>
            <person name="Jaros S."/>
            <person name="Januszkiewicz K."/>
            <person name="Wedrychowicz H."/>
        </authorList>
    </citation>
    <scope>NUCLEOTIDE SEQUENCE [LARGE SCALE GENOMIC DNA]</scope>
    <source>
        <strain evidence="3 4">IBRC-M 10683</strain>
    </source>
</reference>
<protein>
    <submittedName>
        <fullName evidence="3">HD domain-containing protein</fullName>
    </submittedName>
</protein>
<dbReference type="SUPFAM" id="SSF109604">
    <property type="entry name" value="HD-domain/PDEase-like"/>
    <property type="match status" value="1"/>
</dbReference>
<dbReference type="STRING" id="930117.SAMN05216225_101560"/>
<feature type="domain" description="HD/PDEase" evidence="2">
    <location>
        <begin position="24"/>
        <end position="130"/>
    </location>
</feature>
<dbReference type="EMBL" id="FQVW01000015">
    <property type="protein sequence ID" value="SHG09818.1"/>
    <property type="molecule type" value="Genomic_DNA"/>
</dbReference>